<keyword evidence="3 7" id="KW-0812">Transmembrane</keyword>
<reference evidence="9" key="1">
    <citation type="submission" date="2020-04" db="EMBL/GenBank/DDBJ databases">
        <title>Nitratireductor sp. nov. isolated from mangrove soil.</title>
        <authorList>
            <person name="Ye Y."/>
        </authorList>
    </citation>
    <scope>NUCLEOTIDE SEQUENCE</scope>
    <source>
        <strain evidence="9">SY7</strain>
    </source>
</reference>
<organism evidence="9 10">
    <name type="scientific">Nitratireductor mangrovi</name>
    <dbReference type="NCBI Taxonomy" id="2599600"/>
    <lineage>
        <taxon>Bacteria</taxon>
        <taxon>Pseudomonadati</taxon>
        <taxon>Pseudomonadota</taxon>
        <taxon>Alphaproteobacteria</taxon>
        <taxon>Hyphomicrobiales</taxon>
        <taxon>Phyllobacteriaceae</taxon>
        <taxon>Nitratireductor</taxon>
    </lineage>
</organism>
<evidence type="ECO:0000256" key="3">
    <source>
        <dbReference type="ARBA" id="ARBA00022692"/>
    </source>
</evidence>
<comment type="subcellular location">
    <subcellularLocation>
        <location evidence="1">Membrane</location>
        <topology evidence="1">Multi-pass membrane protein</topology>
    </subcellularLocation>
</comment>
<evidence type="ECO:0000259" key="8">
    <source>
        <dbReference type="Pfam" id="PF01694"/>
    </source>
</evidence>
<feature type="transmembrane region" description="Helical" evidence="7">
    <location>
        <begin position="24"/>
        <end position="47"/>
    </location>
</feature>
<feature type="transmembrane region" description="Helical" evidence="7">
    <location>
        <begin position="189"/>
        <end position="210"/>
    </location>
</feature>
<dbReference type="SUPFAM" id="SSF144091">
    <property type="entry name" value="Rhomboid-like"/>
    <property type="match status" value="1"/>
</dbReference>
<dbReference type="PANTHER" id="PTHR43731">
    <property type="entry name" value="RHOMBOID PROTEASE"/>
    <property type="match status" value="1"/>
</dbReference>
<sequence length="245" mass="25769">MTAEPAPDNRGVQPPNGGGGEPAFNIPGIVLGFIGACVLIHAARVYVIAPAQDLDLLVAAAFIPLRYTGGYSLDFFAFSSPLTYSLLHGGLAHLAINMIWLAAFGSPLANRFGAWRFASFWAVTALAAALMHFLIYPDSSSPLVGASGAISGMMGAAARFGFRVDRRRGQRSAFAGTLLPITEALRLRAVVTFLGVWMAVNVATGLLGGVPGSDAVIAWEAHIGGFLVGFFGVRLFDRGPLTRSF</sequence>
<dbReference type="Gene3D" id="1.20.1540.10">
    <property type="entry name" value="Rhomboid-like"/>
    <property type="match status" value="1"/>
</dbReference>
<dbReference type="InterPro" id="IPR035952">
    <property type="entry name" value="Rhomboid-like_sf"/>
</dbReference>
<evidence type="ECO:0000256" key="2">
    <source>
        <dbReference type="ARBA" id="ARBA00009045"/>
    </source>
</evidence>
<gene>
    <name evidence="9" type="ORF">FQ775_10805</name>
</gene>
<feature type="domain" description="Peptidase S54 rhomboid" evidence="8">
    <location>
        <begin position="82"/>
        <end position="231"/>
    </location>
</feature>
<protein>
    <submittedName>
        <fullName evidence="9">Rhomboid family intramembrane serine protease</fullName>
    </submittedName>
</protein>
<feature type="transmembrane region" description="Helical" evidence="7">
    <location>
        <begin position="85"/>
        <end position="105"/>
    </location>
</feature>
<evidence type="ECO:0000256" key="6">
    <source>
        <dbReference type="ARBA" id="ARBA00023136"/>
    </source>
</evidence>
<feature type="transmembrane region" description="Helical" evidence="7">
    <location>
        <begin position="117"/>
        <end position="136"/>
    </location>
</feature>
<keyword evidence="6 7" id="KW-0472">Membrane</keyword>
<dbReference type="Pfam" id="PF01694">
    <property type="entry name" value="Rhomboid"/>
    <property type="match status" value="1"/>
</dbReference>
<dbReference type="OrthoDB" id="9797190at2"/>
<feature type="transmembrane region" description="Helical" evidence="7">
    <location>
        <begin position="54"/>
        <end position="73"/>
    </location>
</feature>
<evidence type="ECO:0000256" key="5">
    <source>
        <dbReference type="ARBA" id="ARBA00022989"/>
    </source>
</evidence>
<keyword evidence="9" id="KW-0645">Protease</keyword>
<dbReference type="Proteomes" id="UP000321389">
    <property type="component" value="Chromosome"/>
</dbReference>
<keyword evidence="5 7" id="KW-1133">Transmembrane helix</keyword>
<evidence type="ECO:0000256" key="1">
    <source>
        <dbReference type="ARBA" id="ARBA00004141"/>
    </source>
</evidence>
<evidence type="ECO:0000313" key="10">
    <source>
        <dbReference type="Proteomes" id="UP000321389"/>
    </source>
</evidence>
<feature type="transmembrane region" description="Helical" evidence="7">
    <location>
        <begin position="142"/>
        <end position="162"/>
    </location>
</feature>
<keyword evidence="4" id="KW-0378">Hydrolase</keyword>
<dbReference type="InterPro" id="IPR022764">
    <property type="entry name" value="Peptidase_S54_rhomboid_dom"/>
</dbReference>
<dbReference type="GO" id="GO:0004252">
    <property type="term" value="F:serine-type endopeptidase activity"/>
    <property type="evidence" value="ECO:0007669"/>
    <property type="project" value="InterPro"/>
</dbReference>
<accession>A0A5B8KZ64</accession>
<dbReference type="RefSeq" id="WP_146299477.1">
    <property type="nucleotide sequence ID" value="NZ_CP042301.2"/>
</dbReference>
<dbReference type="PANTHER" id="PTHR43731:SF14">
    <property type="entry name" value="PRESENILIN-ASSOCIATED RHOMBOID-LIKE PROTEIN, MITOCHONDRIAL"/>
    <property type="match status" value="1"/>
</dbReference>
<proteinExistence type="inferred from homology"/>
<dbReference type="InterPro" id="IPR050925">
    <property type="entry name" value="Rhomboid_protease_S54"/>
</dbReference>
<dbReference type="GO" id="GO:0006508">
    <property type="term" value="P:proteolysis"/>
    <property type="evidence" value="ECO:0007669"/>
    <property type="project" value="UniProtKB-KW"/>
</dbReference>
<evidence type="ECO:0000256" key="4">
    <source>
        <dbReference type="ARBA" id="ARBA00022801"/>
    </source>
</evidence>
<feature type="transmembrane region" description="Helical" evidence="7">
    <location>
        <begin position="216"/>
        <end position="236"/>
    </location>
</feature>
<evidence type="ECO:0000256" key="7">
    <source>
        <dbReference type="SAM" id="Phobius"/>
    </source>
</evidence>
<keyword evidence="10" id="KW-1185">Reference proteome</keyword>
<dbReference type="KEGG" id="niy:FQ775_10805"/>
<evidence type="ECO:0000313" key="9">
    <source>
        <dbReference type="EMBL" id="QDZ00832.1"/>
    </source>
</evidence>
<comment type="similarity">
    <text evidence="2">Belongs to the peptidase S54 family.</text>
</comment>
<name>A0A5B8KZ64_9HYPH</name>
<dbReference type="EMBL" id="CP042301">
    <property type="protein sequence ID" value="QDZ00832.1"/>
    <property type="molecule type" value="Genomic_DNA"/>
</dbReference>
<dbReference type="AlphaFoldDB" id="A0A5B8KZ64"/>
<dbReference type="GO" id="GO:0016020">
    <property type="term" value="C:membrane"/>
    <property type="evidence" value="ECO:0007669"/>
    <property type="project" value="UniProtKB-SubCell"/>
</dbReference>